<evidence type="ECO:0000313" key="2">
    <source>
        <dbReference type="EMBL" id="ATX78078.1"/>
    </source>
</evidence>
<dbReference type="OrthoDB" id="5503043at2"/>
<protein>
    <submittedName>
        <fullName evidence="2">Nickel-cobalt-cadmium resistance protein NccB</fullName>
    </submittedName>
</protein>
<accession>A0A2K8KTM1</accession>
<name>A0A2K8KTM1_9GAMM</name>
<reference evidence="2 3" key="1">
    <citation type="journal article" date="2017" name="Environ. Microbiol.">
        <title>Genomic and physiological analyses of 'Reinekea forsetii' reveal a versatile opportunistic lifestyle during spring algae blooms.</title>
        <authorList>
            <person name="Avci B."/>
            <person name="Hahnke R.L."/>
            <person name="Chafee M."/>
            <person name="Fischer T."/>
            <person name="Gruber-Vodicka H."/>
            <person name="Tegetmeyer H.E."/>
            <person name="Harder J."/>
            <person name="Fuchs B.M."/>
            <person name="Amann R.I."/>
            <person name="Teeling H."/>
        </authorList>
    </citation>
    <scope>NUCLEOTIDE SEQUENCE [LARGE SCALE GENOMIC DNA]</scope>
    <source>
        <strain evidence="2 3">Hel1_31_D35</strain>
    </source>
</reference>
<dbReference type="AlphaFoldDB" id="A0A2K8KTM1"/>
<feature type="signal peptide" evidence="1">
    <location>
        <begin position="1"/>
        <end position="25"/>
    </location>
</feature>
<sequence>MKRPTTTQSIVLRLPALLLAFWSLAAASADSGTTAVSITETIDGSDGKKITLIQHAVDRLDIQLSEIRSDALGQLTMPYAALWYDQWGATWVYINPEPRVFLRAAVEVVSISDDVVFLASGPSVGTPVVIVGAAELHGIESGVGH</sequence>
<dbReference type="Proteomes" id="UP000229757">
    <property type="component" value="Chromosome"/>
</dbReference>
<dbReference type="RefSeq" id="WP_100258289.1">
    <property type="nucleotide sequence ID" value="NZ_CP011797.1"/>
</dbReference>
<keyword evidence="1" id="KW-0732">Signal</keyword>
<gene>
    <name evidence="2" type="primary">nccB</name>
    <name evidence="2" type="ORF">REIFOR_02957</name>
</gene>
<evidence type="ECO:0000313" key="3">
    <source>
        <dbReference type="Proteomes" id="UP000229757"/>
    </source>
</evidence>
<proteinExistence type="predicted"/>
<evidence type="ECO:0000256" key="1">
    <source>
        <dbReference type="SAM" id="SignalP"/>
    </source>
</evidence>
<feature type="chain" id="PRO_5014830204" evidence="1">
    <location>
        <begin position="26"/>
        <end position="145"/>
    </location>
</feature>
<keyword evidence="3" id="KW-1185">Reference proteome</keyword>
<dbReference type="KEGG" id="rfo:REIFOR_02957"/>
<dbReference type="EMBL" id="CP011797">
    <property type="protein sequence ID" value="ATX78078.1"/>
    <property type="molecule type" value="Genomic_DNA"/>
</dbReference>
<organism evidence="2 3">
    <name type="scientific">Reinekea forsetii</name>
    <dbReference type="NCBI Taxonomy" id="1336806"/>
    <lineage>
        <taxon>Bacteria</taxon>
        <taxon>Pseudomonadati</taxon>
        <taxon>Pseudomonadota</taxon>
        <taxon>Gammaproteobacteria</taxon>
        <taxon>Oceanospirillales</taxon>
        <taxon>Saccharospirillaceae</taxon>
        <taxon>Reinekea</taxon>
    </lineage>
</organism>